<name>A0ABT9FW17_9BACL</name>
<keyword evidence="2" id="KW-1185">Reference proteome</keyword>
<protein>
    <submittedName>
        <fullName evidence="1">Uncharacterized protein</fullName>
    </submittedName>
</protein>
<sequence>MSDKLPEPGWRDTFKRAIPFRSPAAGEEEALAPEFALTHNAEPIAGVSGSHVNWEQVTMAEKEADLTASMSLDIDCMLKDEQ</sequence>
<dbReference type="Proteomes" id="UP001241848">
    <property type="component" value="Unassembled WGS sequence"/>
</dbReference>
<accession>A0ABT9FW17</accession>
<dbReference type="RefSeq" id="WP_305756546.1">
    <property type="nucleotide sequence ID" value="NZ_JAPCKK010000031.1"/>
</dbReference>
<gene>
    <name evidence="1" type="ORF">OIN60_19565</name>
</gene>
<proteinExistence type="predicted"/>
<organism evidence="1 2">
    <name type="scientific">Paenibacillus zeirhizosphaerae</name>
    <dbReference type="NCBI Taxonomy" id="2987519"/>
    <lineage>
        <taxon>Bacteria</taxon>
        <taxon>Bacillati</taxon>
        <taxon>Bacillota</taxon>
        <taxon>Bacilli</taxon>
        <taxon>Bacillales</taxon>
        <taxon>Paenibacillaceae</taxon>
        <taxon>Paenibacillus</taxon>
    </lineage>
</organism>
<comment type="caution">
    <text evidence="1">The sequence shown here is derived from an EMBL/GenBank/DDBJ whole genome shotgun (WGS) entry which is preliminary data.</text>
</comment>
<evidence type="ECO:0000313" key="2">
    <source>
        <dbReference type="Proteomes" id="UP001241848"/>
    </source>
</evidence>
<reference evidence="1 2" key="1">
    <citation type="submission" date="2022-10" db="EMBL/GenBank/DDBJ databases">
        <title>Paenibacillus description and whole genome data of maize root bacterial community.</title>
        <authorList>
            <person name="Marton D."/>
            <person name="Farkas M."/>
            <person name="Cserhati M."/>
        </authorList>
    </citation>
    <scope>NUCLEOTIDE SEQUENCE [LARGE SCALE GENOMIC DNA]</scope>
    <source>
        <strain evidence="1 2">P96</strain>
    </source>
</reference>
<evidence type="ECO:0000313" key="1">
    <source>
        <dbReference type="EMBL" id="MDP4098926.1"/>
    </source>
</evidence>
<dbReference type="EMBL" id="JAPCKK010000031">
    <property type="protein sequence ID" value="MDP4098926.1"/>
    <property type="molecule type" value="Genomic_DNA"/>
</dbReference>